<sequence>MSEPTHVSAPAQARDNSGHVNRLRNRNIRNGLLFIAPNFIGFFFLVLIPVVTLFYTSFTK</sequence>
<dbReference type="STRING" id="158787.BSCA_2292"/>
<organism evidence="3 4">
    <name type="scientific">Bifidobacterium scardovii</name>
    <dbReference type="NCBI Taxonomy" id="158787"/>
    <lineage>
        <taxon>Bacteria</taxon>
        <taxon>Bacillati</taxon>
        <taxon>Actinomycetota</taxon>
        <taxon>Actinomycetes</taxon>
        <taxon>Bifidobacteriales</taxon>
        <taxon>Bifidobacteriaceae</taxon>
        <taxon>Bifidobacterium</taxon>
    </lineage>
</organism>
<dbReference type="GeneID" id="85167138"/>
<evidence type="ECO:0008006" key="5">
    <source>
        <dbReference type="Google" id="ProtNLM"/>
    </source>
</evidence>
<dbReference type="EMBL" id="JGZO01000011">
    <property type="protein sequence ID" value="KFI93914.1"/>
    <property type="molecule type" value="Genomic_DNA"/>
</dbReference>
<protein>
    <recommendedName>
        <fullName evidence="5">Sugar ABC transporter permease</fullName>
    </recommendedName>
</protein>
<keyword evidence="4" id="KW-1185">Reference proteome</keyword>
<gene>
    <name evidence="3" type="ORF">BSCA_2292</name>
</gene>
<dbReference type="Proteomes" id="UP000029033">
    <property type="component" value="Unassembled WGS sequence"/>
</dbReference>
<comment type="caution">
    <text evidence="3">The sequence shown here is derived from an EMBL/GenBank/DDBJ whole genome shotgun (WGS) entry which is preliminary data.</text>
</comment>
<evidence type="ECO:0000313" key="3">
    <source>
        <dbReference type="EMBL" id="KFI93914.1"/>
    </source>
</evidence>
<keyword evidence="2" id="KW-1133">Transmembrane helix</keyword>
<feature type="transmembrane region" description="Helical" evidence="2">
    <location>
        <begin position="32"/>
        <end position="55"/>
    </location>
</feature>
<dbReference type="AlphaFoldDB" id="A0A087DEG4"/>
<evidence type="ECO:0000256" key="2">
    <source>
        <dbReference type="SAM" id="Phobius"/>
    </source>
</evidence>
<keyword evidence="2" id="KW-0472">Membrane</keyword>
<evidence type="ECO:0000256" key="1">
    <source>
        <dbReference type="SAM" id="MobiDB-lite"/>
    </source>
</evidence>
<feature type="region of interest" description="Disordered" evidence="1">
    <location>
        <begin position="1"/>
        <end position="20"/>
    </location>
</feature>
<accession>A0A087DEG4</accession>
<dbReference type="RefSeq" id="WP_197074431.1">
    <property type="nucleotide sequence ID" value="NZ_CAUPKV010000013.1"/>
</dbReference>
<evidence type="ECO:0000313" key="4">
    <source>
        <dbReference type="Proteomes" id="UP000029033"/>
    </source>
</evidence>
<keyword evidence="2" id="KW-0812">Transmembrane</keyword>
<proteinExistence type="predicted"/>
<reference evidence="3 4" key="1">
    <citation type="submission" date="2014-03" db="EMBL/GenBank/DDBJ databases">
        <title>Genomics of Bifidobacteria.</title>
        <authorList>
            <person name="Ventura M."/>
            <person name="Milani C."/>
            <person name="Lugli G.A."/>
        </authorList>
    </citation>
    <scope>NUCLEOTIDE SEQUENCE [LARGE SCALE GENOMIC DNA]</scope>
    <source>
        <strain evidence="3 4">LMG 21589</strain>
    </source>
</reference>
<name>A0A087DEG4_9BIFI</name>